<comment type="caution">
    <text evidence="2">The sequence shown here is derived from an EMBL/GenBank/DDBJ whole genome shotgun (WGS) entry which is preliminary data.</text>
</comment>
<evidence type="ECO:0000256" key="1">
    <source>
        <dbReference type="ARBA" id="ARBA00023002"/>
    </source>
</evidence>
<dbReference type="AlphaFoldDB" id="A0A813AVP7"/>
<dbReference type="InterPro" id="IPR036291">
    <property type="entry name" value="NAD(P)-bd_dom_sf"/>
</dbReference>
<dbReference type="PANTHER" id="PTHR43157:SF31">
    <property type="entry name" value="PHOSPHATIDYLINOSITOL-GLYCAN BIOSYNTHESIS CLASS F PROTEIN"/>
    <property type="match status" value="1"/>
</dbReference>
<organism evidence="2 3">
    <name type="scientific">Symbiodinium necroappetens</name>
    <dbReference type="NCBI Taxonomy" id="1628268"/>
    <lineage>
        <taxon>Eukaryota</taxon>
        <taxon>Sar</taxon>
        <taxon>Alveolata</taxon>
        <taxon>Dinophyceae</taxon>
        <taxon>Suessiales</taxon>
        <taxon>Symbiodiniaceae</taxon>
        <taxon>Symbiodinium</taxon>
    </lineage>
</organism>
<dbReference type="OrthoDB" id="1274115at2759"/>
<keyword evidence="3" id="KW-1185">Reference proteome</keyword>
<dbReference type="PANTHER" id="PTHR43157">
    <property type="entry name" value="PHOSPHATIDYLINOSITOL-GLYCAN BIOSYNTHESIS CLASS F PROTEIN-RELATED"/>
    <property type="match status" value="1"/>
</dbReference>
<proteinExistence type="predicted"/>
<dbReference type="SUPFAM" id="SSF51735">
    <property type="entry name" value="NAD(P)-binding Rossmann-fold domains"/>
    <property type="match status" value="1"/>
</dbReference>
<reference evidence="2" key="1">
    <citation type="submission" date="2021-02" db="EMBL/GenBank/DDBJ databases">
        <authorList>
            <person name="Dougan E. K."/>
            <person name="Rhodes N."/>
            <person name="Thang M."/>
            <person name="Chan C."/>
        </authorList>
    </citation>
    <scope>NUCLEOTIDE SEQUENCE</scope>
</reference>
<accession>A0A813AVP7</accession>
<evidence type="ECO:0000313" key="3">
    <source>
        <dbReference type="Proteomes" id="UP000601435"/>
    </source>
</evidence>
<keyword evidence="1" id="KW-0560">Oxidoreductase</keyword>
<dbReference type="Proteomes" id="UP000601435">
    <property type="component" value="Unassembled WGS sequence"/>
</dbReference>
<dbReference type="EMBL" id="CAJNJA010063677">
    <property type="protein sequence ID" value="CAE7880105.1"/>
    <property type="molecule type" value="Genomic_DNA"/>
</dbReference>
<name>A0A813AVP7_9DINO</name>
<protein>
    <submittedName>
        <fullName evidence="2">RDH13 protein</fullName>
    </submittedName>
</protein>
<evidence type="ECO:0000313" key="2">
    <source>
        <dbReference type="EMBL" id="CAE7880105.1"/>
    </source>
</evidence>
<sequence length="231" mass="25301">MVAAVARTASMLETDLKGLLGSATLDALILNAGCLNLEKSSTKQGLEMTMGVCHFGHFLFTALVWPCLSADARIVPVSSVGHTWTKTGIDFEDINWDKRNYDAYEVYFQAKLANVYFTKELGRRSEAAGLKITATTLSPGFGRSGLYRDFTGCMDCVAGWVSEENDKLSINTMRAATDMTLKNGDYLVPKRMGFYGPPIVVPASELSEDKTIATKLWAKSEEIVGQKFQIG</sequence>
<dbReference type="Gene3D" id="3.40.50.720">
    <property type="entry name" value="NAD(P)-binding Rossmann-like Domain"/>
    <property type="match status" value="1"/>
</dbReference>
<dbReference type="GO" id="GO:0016491">
    <property type="term" value="F:oxidoreductase activity"/>
    <property type="evidence" value="ECO:0007669"/>
    <property type="project" value="UniProtKB-KW"/>
</dbReference>
<gene>
    <name evidence="2" type="primary">RDH13</name>
    <name evidence="2" type="ORF">SNEC2469_LOCUS28863</name>
</gene>